<dbReference type="RefSeq" id="WP_209471420.1">
    <property type="nucleotide sequence ID" value="NZ_BMWJ01000023.1"/>
</dbReference>
<evidence type="ECO:0000313" key="3">
    <source>
        <dbReference type="Proteomes" id="UP001519311"/>
    </source>
</evidence>
<evidence type="ECO:0000256" key="1">
    <source>
        <dbReference type="SAM" id="MobiDB-lite"/>
    </source>
</evidence>
<dbReference type="Proteomes" id="UP001519311">
    <property type="component" value="Unassembled WGS sequence"/>
</dbReference>
<evidence type="ECO:0000313" key="2">
    <source>
        <dbReference type="EMBL" id="MBP2363388.1"/>
    </source>
</evidence>
<reference evidence="2 3" key="1">
    <citation type="submission" date="2021-03" db="EMBL/GenBank/DDBJ databases">
        <title>Sequencing the genomes of 1000 actinobacteria strains.</title>
        <authorList>
            <person name="Klenk H.-P."/>
        </authorList>
    </citation>
    <scope>NUCLEOTIDE SEQUENCE [LARGE SCALE GENOMIC DNA]</scope>
    <source>
        <strain evidence="2 3">DSM 40843</strain>
    </source>
</reference>
<protein>
    <submittedName>
        <fullName evidence="2">Uncharacterized protein</fullName>
    </submittedName>
</protein>
<proteinExistence type="predicted"/>
<feature type="region of interest" description="Disordered" evidence="1">
    <location>
        <begin position="120"/>
        <end position="157"/>
    </location>
</feature>
<dbReference type="EMBL" id="JAGINS010000002">
    <property type="protein sequence ID" value="MBP2363388.1"/>
    <property type="molecule type" value="Genomic_DNA"/>
</dbReference>
<comment type="caution">
    <text evidence="2">The sequence shown here is derived from an EMBL/GenBank/DDBJ whole genome shotgun (WGS) entry which is preliminary data.</text>
</comment>
<feature type="compositionally biased region" description="Basic and acidic residues" evidence="1">
    <location>
        <begin position="136"/>
        <end position="157"/>
    </location>
</feature>
<organism evidence="2 3">
    <name type="scientific">Streptomyces clavifer</name>
    <dbReference type="NCBI Taxonomy" id="68188"/>
    <lineage>
        <taxon>Bacteria</taxon>
        <taxon>Bacillati</taxon>
        <taxon>Actinomycetota</taxon>
        <taxon>Actinomycetes</taxon>
        <taxon>Kitasatosporales</taxon>
        <taxon>Streptomycetaceae</taxon>
        <taxon>Streptomyces</taxon>
    </lineage>
</organism>
<gene>
    <name evidence="2" type="ORF">JOF59_005880</name>
</gene>
<keyword evidence="3" id="KW-1185">Reference proteome</keyword>
<sequence>MIRAGRTPMGSADVAKRLDRKKLLPAVAKTLPPPISRAGAQTRIWDFEQVEAHLAGREIPEIPQTDSPDDLLDREEARLQLRNVIKPSAWAAYVAHDFAPSPDQNVCGVPHWKRSTILEWDANRPGERAGGGRPKGSKDTKPRDRAADPRLARADARKERVRQMLLKTGPKLTAAEVAAAESITERQASRLLSELRSTAA</sequence>
<name>A0ABS4VHI8_9ACTN</name>
<accession>A0ABS4VHI8</accession>